<evidence type="ECO:0000313" key="4">
    <source>
        <dbReference type="EMBL" id="KAK5081764.1"/>
    </source>
</evidence>
<feature type="transmembrane region" description="Helical" evidence="3">
    <location>
        <begin position="71"/>
        <end position="91"/>
    </location>
</feature>
<feature type="transmembrane region" description="Helical" evidence="3">
    <location>
        <begin position="482"/>
        <end position="504"/>
    </location>
</feature>
<feature type="transmembrane region" description="Helical" evidence="3">
    <location>
        <begin position="128"/>
        <end position="146"/>
    </location>
</feature>
<feature type="transmembrane region" description="Helical" evidence="3">
    <location>
        <begin position="433"/>
        <end position="451"/>
    </location>
</feature>
<dbReference type="Proteomes" id="UP001309876">
    <property type="component" value="Unassembled WGS sequence"/>
</dbReference>
<comment type="caution">
    <text evidence="4">The sequence shown here is derived from an EMBL/GenBank/DDBJ whole genome shotgun (WGS) entry which is preliminary data.</text>
</comment>
<sequence length="613" mass="67612">MSLVQHLTSVEGVDRERDEDLDVASLILTKSLSHKISYDLLPRHTALEHVPEVLDSAPAYEVSTTRRLAQVFVGCITCILASGITFGYAALKSVLVNEGVYRELCTQQELSKGVPICYLQDQRLNLTFIVASVTTNMGALLVGTTLDRFGPRVCGLISSGLLVIGTLFMAFATSLPFDAFIASSFFLALGGTFSFVPSFHLSNAFPRYQGLILALITGSFDASAAVFLGFRILYEATEGAFGLRTFFLIYLIVPIFIVLTQLFLMPSRSYETRTELEAEEEVAADPATDVHDSDDEIQDEAELWKLRGNRSVRRRQSLAEIRSLLGTPAEREVHEKKEEEKKEASGVWGALHGIPAWKQMQTPWFIFITLLTVLQMARFNFFIATIFTQYDYMLQSKALATQVNNFFDIALPLGGIITVPFIGLILDNVSTVVVLALIVLMSTVIGVLGAMPTLGAAYTNICLFVVFRPLYYSAMSDYAAKVFGFATFGTVYGTIICCSGVAIFCQSALQAIVHSQFQEDPGPMNLWLAGIGLIVGISLVMYVDMAGRVVRQQHADEDERRSVRSVRVASRRPSRSSMHVAPDERRPLLTGSMRGLSTVQERAELEEEVVSSI</sequence>
<name>A0AAN7YDE4_9EURO</name>
<feature type="transmembrane region" description="Helical" evidence="3">
    <location>
        <begin position="246"/>
        <end position="264"/>
    </location>
</feature>
<comment type="subcellular location">
    <subcellularLocation>
        <location evidence="1">Membrane</location>
        <topology evidence="1">Multi-pass membrane protein</topology>
    </subcellularLocation>
</comment>
<accession>A0AAN7YDE4</accession>
<reference evidence="4 5" key="1">
    <citation type="submission" date="2023-08" db="EMBL/GenBank/DDBJ databases">
        <title>Black Yeasts Isolated from many extreme environments.</title>
        <authorList>
            <person name="Coleine C."/>
            <person name="Stajich J.E."/>
            <person name="Selbmann L."/>
        </authorList>
    </citation>
    <scope>NUCLEOTIDE SEQUENCE [LARGE SCALE GENOMIC DNA]</scope>
    <source>
        <strain evidence="4 5">CCFEE 5910</strain>
    </source>
</reference>
<feature type="transmembrane region" description="Helical" evidence="3">
    <location>
        <begin position="153"/>
        <end position="173"/>
    </location>
</feature>
<dbReference type="InterPro" id="IPR052599">
    <property type="entry name" value="SLC43A_AATransporter"/>
</dbReference>
<evidence type="ECO:0000256" key="1">
    <source>
        <dbReference type="ARBA" id="ARBA00004141"/>
    </source>
</evidence>
<keyword evidence="3" id="KW-1133">Transmembrane helix</keyword>
<keyword evidence="3" id="KW-0812">Transmembrane</keyword>
<organism evidence="4 5">
    <name type="scientific">Lithohypha guttulata</name>
    <dbReference type="NCBI Taxonomy" id="1690604"/>
    <lineage>
        <taxon>Eukaryota</taxon>
        <taxon>Fungi</taxon>
        <taxon>Dikarya</taxon>
        <taxon>Ascomycota</taxon>
        <taxon>Pezizomycotina</taxon>
        <taxon>Eurotiomycetes</taxon>
        <taxon>Chaetothyriomycetidae</taxon>
        <taxon>Chaetothyriales</taxon>
        <taxon>Trichomeriaceae</taxon>
        <taxon>Lithohypha</taxon>
    </lineage>
</organism>
<dbReference type="PANTHER" id="PTHR20772">
    <property type="entry name" value="PROTEIN FMP42"/>
    <property type="match status" value="1"/>
</dbReference>
<feature type="transmembrane region" description="Helical" evidence="3">
    <location>
        <begin position="364"/>
        <end position="386"/>
    </location>
</feature>
<evidence type="ECO:0000256" key="2">
    <source>
        <dbReference type="SAM" id="MobiDB-lite"/>
    </source>
</evidence>
<dbReference type="Pfam" id="PF07690">
    <property type="entry name" value="MFS_1"/>
    <property type="match status" value="1"/>
</dbReference>
<evidence type="ECO:0000313" key="5">
    <source>
        <dbReference type="Proteomes" id="UP001309876"/>
    </source>
</evidence>
<feature type="transmembrane region" description="Helical" evidence="3">
    <location>
        <begin position="524"/>
        <end position="543"/>
    </location>
</feature>
<dbReference type="AlphaFoldDB" id="A0AAN7YDE4"/>
<evidence type="ECO:0000256" key="3">
    <source>
        <dbReference type="SAM" id="Phobius"/>
    </source>
</evidence>
<feature type="transmembrane region" description="Helical" evidence="3">
    <location>
        <begin position="179"/>
        <end position="199"/>
    </location>
</feature>
<dbReference type="InterPro" id="IPR011701">
    <property type="entry name" value="MFS"/>
</dbReference>
<proteinExistence type="predicted"/>
<dbReference type="SUPFAM" id="SSF103473">
    <property type="entry name" value="MFS general substrate transporter"/>
    <property type="match status" value="1"/>
</dbReference>
<feature type="transmembrane region" description="Helical" evidence="3">
    <location>
        <begin position="406"/>
        <end position="426"/>
    </location>
</feature>
<feature type="region of interest" description="Disordered" evidence="2">
    <location>
        <begin position="561"/>
        <end position="594"/>
    </location>
</feature>
<protein>
    <submittedName>
        <fullName evidence="4">Uncharacterized protein</fullName>
    </submittedName>
</protein>
<dbReference type="GO" id="GO:0022857">
    <property type="term" value="F:transmembrane transporter activity"/>
    <property type="evidence" value="ECO:0007669"/>
    <property type="project" value="InterPro"/>
</dbReference>
<dbReference type="GO" id="GO:0000329">
    <property type="term" value="C:fungal-type vacuole membrane"/>
    <property type="evidence" value="ECO:0007669"/>
    <property type="project" value="TreeGrafter"/>
</dbReference>
<dbReference type="InterPro" id="IPR036259">
    <property type="entry name" value="MFS_trans_sf"/>
</dbReference>
<dbReference type="Gene3D" id="1.20.1250.20">
    <property type="entry name" value="MFS general substrate transporter like domains"/>
    <property type="match status" value="1"/>
</dbReference>
<dbReference type="EMBL" id="JAVRRJ010000009">
    <property type="protein sequence ID" value="KAK5081764.1"/>
    <property type="molecule type" value="Genomic_DNA"/>
</dbReference>
<feature type="transmembrane region" description="Helical" evidence="3">
    <location>
        <begin position="457"/>
        <end position="475"/>
    </location>
</feature>
<feature type="transmembrane region" description="Helical" evidence="3">
    <location>
        <begin position="211"/>
        <end position="234"/>
    </location>
</feature>
<keyword evidence="3" id="KW-0472">Membrane</keyword>
<dbReference type="PANTHER" id="PTHR20772:SF4">
    <property type="entry name" value="HYPOTHETICAL AMINO ACID TRANSPORTER (EUROFUNG)"/>
    <property type="match status" value="1"/>
</dbReference>
<keyword evidence="5" id="KW-1185">Reference proteome</keyword>
<gene>
    <name evidence="4" type="ORF">LTR05_007901</name>
</gene>